<dbReference type="OrthoDB" id="424302at2759"/>
<dbReference type="GO" id="GO:0017136">
    <property type="term" value="F:histone deacetylase activity, NAD-dependent"/>
    <property type="evidence" value="ECO:0007669"/>
    <property type="project" value="TreeGrafter"/>
</dbReference>
<feature type="binding site" evidence="4">
    <location>
        <position position="216"/>
    </location>
    <ligand>
        <name>Zn(2+)</name>
        <dbReference type="ChEBI" id="CHEBI:29105"/>
    </ligand>
</feature>
<dbReference type="SUPFAM" id="SSF52467">
    <property type="entry name" value="DHS-like NAD/FAD-binding domain"/>
    <property type="match status" value="1"/>
</dbReference>
<name>A0A9N8WB24_9GLOM</name>
<feature type="binding site" evidence="4">
    <location>
        <position position="152"/>
    </location>
    <ligand>
        <name>Zn(2+)</name>
        <dbReference type="ChEBI" id="CHEBI:29105"/>
    </ligand>
</feature>
<evidence type="ECO:0000259" key="5">
    <source>
        <dbReference type="PROSITE" id="PS50305"/>
    </source>
</evidence>
<dbReference type="PROSITE" id="PS50305">
    <property type="entry name" value="SIRTUIN"/>
    <property type="match status" value="1"/>
</dbReference>
<evidence type="ECO:0000256" key="3">
    <source>
        <dbReference type="ARBA" id="ARBA00023027"/>
    </source>
</evidence>
<dbReference type="InterPro" id="IPR026590">
    <property type="entry name" value="Ssirtuin_cat_dom"/>
</dbReference>
<comment type="similarity">
    <text evidence="1">Belongs to the sirtuin family. Class I subfamily.</text>
</comment>
<organism evidence="6 7">
    <name type="scientific">Paraglomus occultum</name>
    <dbReference type="NCBI Taxonomy" id="144539"/>
    <lineage>
        <taxon>Eukaryota</taxon>
        <taxon>Fungi</taxon>
        <taxon>Fungi incertae sedis</taxon>
        <taxon>Mucoromycota</taxon>
        <taxon>Glomeromycotina</taxon>
        <taxon>Glomeromycetes</taxon>
        <taxon>Paraglomerales</taxon>
        <taxon>Paraglomeraceae</taxon>
        <taxon>Paraglomus</taxon>
    </lineage>
</organism>
<dbReference type="PANTHER" id="PTHR11085:SF10">
    <property type="entry name" value="NAD-DEPENDENT PROTEIN DEACYLASE SIRTUIN-5, MITOCHONDRIAL-RELATED"/>
    <property type="match status" value="1"/>
</dbReference>
<dbReference type="Gene3D" id="3.30.1600.10">
    <property type="entry name" value="SIR2/SIRT2 'Small Domain"/>
    <property type="match status" value="1"/>
</dbReference>
<reference evidence="6" key="1">
    <citation type="submission" date="2021-06" db="EMBL/GenBank/DDBJ databases">
        <authorList>
            <person name="Kallberg Y."/>
            <person name="Tangrot J."/>
            <person name="Rosling A."/>
        </authorList>
    </citation>
    <scope>NUCLEOTIDE SEQUENCE</scope>
    <source>
        <strain evidence="6">IA702</strain>
    </source>
</reference>
<dbReference type="InterPro" id="IPR003000">
    <property type="entry name" value="Sirtuin"/>
</dbReference>
<feature type="binding site" evidence="4">
    <location>
        <position position="155"/>
    </location>
    <ligand>
        <name>Zn(2+)</name>
        <dbReference type="ChEBI" id="CHEBI:29105"/>
    </ligand>
</feature>
<dbReference type="Pfam" id="PF02146">
    <property type="entry name" value="SIR2"/>
    <property type="match status" value="1"/>
</dbReference>
<keyword evidence="4" id="KW-0862">Zinc</keyword>
<sequence length="319" mass="36126">MRIQIPFHKTSVFSSNPSKIRLTNSVNVLKEFLEAAEGRVLVLTGAGISTDSGIPDYRGPNGTYTTNKTYRPIFYHEFVQHHRFRQRYWARSYFGFPSIAKALPNSAHYALTTLQNQNLISKIITQNVDGLHHASGSRNILELHGTLHEVKCLQCGYTRKRTDFQSTLAKLNTAWTTYKRAFEQDGLTPKVNPDGDVEPPEGTSYDLFIYPPCDNCKTGIYKPSVVFFGENIHPRVKQYADQMIQECNALLIVGSSLATYSAFRLVKTVKEMGKPVGIVNLRSTRGDDLADFKIEEKCSDLFRRVLNGDKKIDRKHASR</sequence>
<keyword evidence="7" id="KW-1185">Reference proteome</keyword>
<evidence type="ECO:0000256" key="2">
    <source>
        <dbReference type="ARBA" id="ARBA00022679"/>
    </source>
</evidence>
<keyword evidence="3" id="KW-0520">NAD</keyword>
<protein>
    <submittedName>
        <fullName evidence="6">2676_t:CDS:1</fullName>
    </submittedName>
</protein>
<feature type="binding site" evidence="4">
    <location>
        <position position="213"/>
    </location>
    <ligand>
        <name>Zn(2+)</name>
        <dbReference type="ChEBI" id="CHEBI:29105"/>
    </ligand>
</feature>
<dbReference type="InterPro" id="IPR029035">
    <property type="entry name" value="DHS-like_NAD/FAD-binding_dom"/>
</dbReference>
<proteinExistence type="inferred from homology"/>
<keyword evidence="4" id="KW-0479">Metal-binding</keyword>
<dbReference type="Gene3D" id="3.40.50.1220">
    <property type="entry name" value="TPP-binding domain"/>
    <property type="match status" value="1"/>
</dbReference>
<dbReference type="Proteomes" id="UP000789572">
    <property type="component" value="Unassembled WGS sequence"/>
</dbReference>
<comment type="caution">
    <text evidence="6">The sequence shown here is derived from an EMBL/GenBank/DDBJ whole genome shotgun (WGS) entry which is preliminary data.</text>
</comment>
<feature type="domain" description="Deacetylase sirtuin-type" evidence="5">
    <location>
        <begin position="19"/>
        <end position="315"/>
    </location>
</feature>
<evidence type="ECO:0000256" key="4">
    <source>
        <dbReference type="PROSITE-ProRule" id="PRU00236"/>
    </source>
</evidence>
<keyword evidence="2" id="KW-0808">Transferase</keyword>
<dbReference type="InterPro" id="IPR050134">
    <property type="entry name" value="NAD-dep_sirtuin_deacylases"/>
</dbReference>
<gene>
    <name evidence="6" type="ORF">POCULU_LOCUS1562</name>
</gene>
<feature type="active site" description="Proton acceptor" evidence="4">
    <location>
        <position position="144"/>
    </location>
</feature>
<dbReference type="GO" id="GO:0046872">
    <property type="term" value="F:metal ion binding"/>
    <property type="evidence" value="ECO:0007669"/>
    <property type="project" value="UniProtKB-KW"/>
</dbReference>
<dbReference type="PANTHER" id="PTHR11085">
    <property type="entry name" value="NAD-DEPENDENT PROTEIN DEACYLASE SIRTUIN-5, MITOCHONDRIAL-RELATED"/>
    <property type="match status" value="1"/>
</dbReference>
<dbReference type="InterPro" id="IPR026591">
    <property type="entry name" value="Sirtuin_cat_small_dom_sf"/>
</dbReference>
<dbReference type="GO" id="GO:0070403">
    <property type="term" value="F:NAD+ binding"/>
    <property type="evidence" value="ECO:0007669"/>
    <property type="project" value="InterPro"/>
</dbReference>
<evidence type="ECO:0000256" key="1">
    <source>
        <dbReference type="ARBA" id="ARBA00006924"/>
    </source>
</evidence>
<evidence type="ECO:0000313" key="6">
    <source>
        <dbReference type="EMBL" id="CAG8481254.1"/>
    </source>
</evidence>
<dbReference type="EMBL" id="CAJVPJ010000120">
    <property type="protein sequence ID" value="CAG8481254.1"/>
    <property type="molecule type" value="Genomic_DNA"/>
</dbReference>
<accession>A0A9N8WB24</accession>
<evidence type="ECO:0000313" key="7">
    <source>
        <dbReference type="Proteomes" id="UP000789572"/>
    </source>
</evidence>
<dbReference type="AlphaFoldDB" id="A0A9N8WB24"/>